<dbReference type="AlphaFoldDB" id="A0A4U1K1Z6"/>
<dbReference type="CDD" id="cd17511">
    <property type="entry name" value="YbjN_AmyR-like"/>
    <property type="match status" value="1"/>
</dbReference>
<keyword evidence="1" id="KW-0732">Signal</keyword>
<feature type="chain" id="PRO_5020701295" evidence="1">
    <location>
        <begin position="36"/>
        <end position="167"/>
    </location>
</feature>
<evidence type="ECO:0000313" key="3">
    <source>
        <dbReference type="Proteomes" id="UP000310597"/>
    </source>
</evidence>
<evidence type="ECO:0000313" key="2">
    <source>
        <dbReference type="EMBL" id="TKD26018.1"/>
    </source>
</evidence>
<organism evidence="2 3">
    <name type="scientific">Rhodobacter capsulatus</name>
    <name type="common">Rhodopseudomonas capsulata</name>
    <dbReference type="NCBI Taxonomy" id="1061"/>
    <lineage>
        <taxon>Bacteria</taxon>
        <taxon>Pseudomonadati</taxon>
        <taxon>Pseudomonadota</taxon>
        <taxon>Alphaproteobacteria</taxon>
        <taxon>Rhodobacterales</taxon>
        <taxon>Rhodobacter group</taxon>
        <taxon>Rhodobacter</taxon>
    </lineage>
</organism>
<dbReference type="OrthoDB" id="33037at2"/>
<evidence type="ECO:0000256" key="1">
    <source>
        <dbReference type="SAM" id="SignalP"/>
    </source>
</evidence>
<comment type="caution">
    <text evidence="2">The sequence shown here is derived from an EMBL/GenBank/DDBJ whole genome shotgun (WGS) entry which is preliminary data.</text>
</comment>
<sequence>MRDGQSDNPCRKEAPMIRPLLPAFVALWAALPAQAQVMADPDVVAAFLQDYGLKPQPGIDDQGDPMLSSSVDDTKFDVYFYGCTKAQDCSSVAFSAAFLTPEPLKYATLNSWNQKARFGRAYLDGEGNAVIEYDVNLDKDGVGGKNFTDTIDIWRSLLDDFRKHINW</sequence>
<dbReference type="Proteomes" id="UP000310597">
    <property type="component" value="Unassembled WGS sequence"/>
</dbReference>
<dbReference type="InterPro" id="IPR019660">
    <property type="entry name" value="Put_sensory_transdc_reg_YbjN"/>
</dbReference>
<name>A0A4U1K1Z6_RHOCA</name>
<reference evidence="2 3" key="1">
    <citation type="submission" date="2019-04" db="EMBL/GenBank/DDBJ databases">
        <title>Draft Whole-Genome sequence of the purple photosynthetic bacterium Rhodobacter capsulatus SP108 with an indigenous class A beta-lactamase.</title>
        <authorList>
            <person name="Robertson S."/>
            <person name="Meyer T.E."/>
            <person name="Kyndt J.A."/>
        </authorList>
    </citation>
    <scope>NUCLEOTIDE SEQUENCE [LARGE SCALE GENOMIC DNA]</scope>
    <source>
        <strain evidence="2 3">SP108</strain>
    </source>
</reference>
<dbReference type="EMBL" id="SWJZ01000008">
    <property type="protein sequence ID" value="TKD26018.1"/>
    <property type="molecule type" value="Genomic_DNA"/>
</dbReference>
<gene>
    <name evidence="2" type="ORF">FBT96_01400</name>
</gene>
<accession>A0A4U1K1Z6</accession>
<protein>
    <submittedName>
        <fullName evidence="2">YbjN domain-containing protein</fullName>
    </submittedName>
</protein>
<proteinExistence type="predicted"/>
<dbReference type="Pfam" id="PF10722">
    <property type="entry name" value="YbjN"/>
    <property type="match status" value="1"/>
</dbReference>
<feature type="signal peptide" evidence="1">
    <location>
        <begin position="1"/>
        <end position="35"/>
    </location>
</feature>